<protein>
    <submittedName>
        <fullName evidence="2">Uncharacterized protein</fullName>
    </submittedName>
</protein>
<dbReference type="EMBL" id="JXJN01007222">
    <property type="status" value="NOT_ANNOTATED_CDS"/>
    <property type="molecule type" value="Genomic_DNA"/>
</dbReference>
<reference evidence="2" key="2">
    <citation type="submission" date="2020-05" db="UniProtKB">
        <authorList>
            <consortium name="EnsemblMetazoa"/>
        </authorList>
    </citation>
    <scope>IDENTIFICATION</scope>
    <source>
        <strain evidence="2">IAEA</strain>
    </source>
</reference>
<dbReference type="Proteomes" id="UP000092460">
    <property type="component" value="Unassembled WGS sequence"/>
</dbReference>
<organism evidence="2 3">
    <name type="scientific">Glossina palpalis gambiensis</name>
    <dbReference type="NCBI Taxonomy" id="67801"/>
    <lineage>
        <taxon>Eukaryota</taxon>
        <taxon>Metazoa</taxon>
        <taxon>Ecdysozoa</taxon>
        <taxon>Arthropoda</taxon>
        <taxon>Hexapoda</taxon>
        <taxon>Insecta</taxon>
        <taxon>Pterygota</taxon>
        <taxon>Neoptera</taxon>
        <taxon>Endopterygota</taxon>
        <taxon>Diptera</taxon>
        <taxon>Brachycera</taxon>
        <taxon>Muscomorpha</taxon>
        <taxon>Hippoboscoidea</taxon>
        <taxon>Glossinidae</taxon>
        <taxon>Glossina</taxon>
    </lineage>
</organism>
<sequence length="163" mass="17771">MKRKALTFRLKALASNSLFFAAIYSIYLSCDRDTFFSKRNEGTDNEENYTGICLGNKNSKVDLDFSSVSHNFPMTLQVVTASTRLFASVPNDSVSVFRCSNVVRGDGGGGGGGGGGWACAISNLNGWLRIHMSASIYLFVLMHIDLKYIVHTSIPPSNPKGNF</sequence>
<keyword evidence="1" id="KW-1133">Transmembrane helix</keyword>
<accession>A0A1B0B1N8</accession>
<evidence type="ECO:0000256" key="1">
    <source>
        <dbReference type="SAM" id="Phobius"/>
    </source>
</evidence>
<dbReference type="AlphaFoldDB" id="A0A1B0B1N8"/>
<dbReference type="VEuPathDB" id="VectorBase:GPPI015927"/>
<keyword evidence="3" id="KW-1185">Reference proteome</keyword>
<evidence type="ECO:0000313" key="3">
    <source>
        <dbReference type="Proteomes" id="UP000092460"/>
    </source>
</evidence>
<keyword evidence="1" id="KW-0812">Transmembrane</keyword>
<feature type="transmembrane region" description="Helical" evidence="1">
    <location>
        <begin position="12"/>
        <end position="29"/>
    </location>
</feature>
<dbReference type="EnsemblMetazoa" id="GPPI015927-RA">
    <property type="protein sequence ID" value="GPPI015927-PA"/>
    <property type="gene ID" value="GPPI015927"/>
</dbReference>
<name>A0A1B0B1N8_9MUSC</name>
<keyword evidence="1" id="KW-0472">Membrane</keyword>
<evidence type="ECO:0000313" key="2">
    <source>
        <dbReference type="EnsemblMetazoa" id="GPPI015927-PA"/>
    </source>
</evidence>
<proteinExistence type="predicted"/>
<reference evidence="3" key="1">
    <citation type="submission" date="2015-01" db="EMBL/GenBank/DDBJ databases">
        <authorList>
            <person name="Aksoy S."/>
            <person name="Warren W."/>
            <person name="Wilson R.K."/>
        </authorList>
    </citation>
    <scope>NUCLEOTIDE SEQUENCE [LARGE SCALE GENOMIC DNA]</scope>
    <source>
        <strain evidence="3">IAEA</strain>
    </source>
</reference>